<evidence type="ECO:0000256" key="3">
    <source>
        <dbReference type="ARBA" id="ARBA00022448"/>
    </source>
</evidence>
<evidence type="ECO:0000313" key="11">
    <source>
        <dbReference type="Proteomes" id="UP001282474"/>
    </source>
</evidence>
<protein>
    <submittedName>
        <fullName evidence="10">AzlC family ABC transporter permease</fullName>
    </submittedName>
</protein>
<evidence type="ECO:0000313" key="10">
    <source>
        <dbReference type="EMBL" id="MDX3038741.1"/>
    </source>
</evidence>
<evidence type="ECO:0000256" key="6">
    <source>
        <dbReference type="ARBA" id="ARBA00022989"/>
    </source>
</evidence>
<evidence type="ECO:0000256" key="1">
    <source>
        <dbReference type="ARBA" id="ARBA00004651"/>
    </source>
</evidence>
<feature type="transmembrane region" description="Helical" evidence="9">
    <location>
        <begin position="27"/>
        <end position="44"/>
    </location>
</feature>
<feature type="transmembrane region" description="Helical" evidence="9">
    <location>
        <begin position="172"/>
        <end position="190"/>
    </location>
</feature>
<comment type="caution">
    <text evidence="10">The sequence shown here is derived from an EMBL/GenBank/DDBJ whole genome shotgun (WGS) entry which is preliminary data.</text>
</comment>
<evidence type="ECO:0000256" key="5">
    <source>
        <dbReference type="ARBA" id="ARBA00022692"/>
    </source>
</evidence>
<gene>
    <name evidence="10" type="ORF">PV383_16395</name>
</gene>
<keyword evidence="11" id="KW-1185">Reference proteome</keyword>
<comment type="similarity">
    <text evidence="2">Belongs to the AzlC family.</text>
</comment>
<organism evidence="10 11">
    <name type="scientific">Streptomyces caniscabiei</name>
    <dbReference type="NCBI Taxonomy" id="2746961"/>
    <lineage>
        <taxon>Bacteria</taxon>
        <taxon>Bacillati</taxon>
        <taxon>Actinomycetota</taxon>
        <taxon>Actinomycetes</taxon>
        <taxon>Kitasatosporales</taxon>
        <taxon>Streptomycetaceae</taxon>
        <taxon>Streptomyces</taxon>
    </lineage>
</organism>
<dbReference type="PANTHER" id="PTHR34979:SF1">
    <property type="entry name" value="INNER MEMBRANE PROTEIN YGAZ"/>
    <property type="match status" value="1"/>
</dbReference>
<evidence type="ECO:0000256" key="4">
    <source>
        <dbReference type="ARBA" id="ARBA00022475"/>
    </source>
</evidence>
<dbReference type="PANTHER" id="PTHR34979">
    <property type="entry name" value="INNER MEMBRANE PROTEIN YGAZ"/>
    <property type="match status" value="1"/>
</dbReference>
<keyword evidence="4" id="KW-1003">Cell membrane</keyword>
<feature type="transmembrane region" description="Helical" evidence="9">
    <location>
        <begin position="197"/>
        <end position="230"/>
    </location>
</feature>
<keyword evidence="5 9" id="KW-0812">Transmembrane</keyword>
<reference evidence="10 11" key="1">
    <citation type="journal article" date="2023" name="Microb. Genom.">
        <title>Mesoterricola silvestris gen. nov., sp. nov., Mesoterricola sediminis sp. nov., Geothrix oryzae sp. nov., Geothrix edaphica sp. nov., Geothrix rubra sp. nov., and Geothrix limicola sp. nov., six novel members of Acidobacteriota isolated from soils.</title>
        <authorList>
            <person name="Weisberg A.J."/>
            <person name="Pearce E."/>
            <person name="Kramer C.G."/>
            <person name="Chang J.H."/>
            <person name="Clarke C.R."/>
        </authorList>
    </citation>
    <scope>NUCLEOTIDE SEQUENCE [LARGE SCALE GENOMIC DNA]</scope>
    <source>
        <strain evidence="10 11">NE20-4-1</strain>
    </source>
</reference>
<feature type="compositionally biased region" description="Basic and acidic residues" evidence="8">
    <location>
        <begin position="239"/>
        <end position="281"/>
    </location>
</feature>
<feature type="transmembrane region" description="Helical" evidence="9">
    <location>
        <begin position="139"/>
        <end position="160"/>
    </location>
</feature>
<keyword evidence="6 9" id="KW-1133">Transmembrane helix</keyword>
<evidence type="ECO:0000256" key="8">
    <source>
        <dbReference type="SAM" id="MobiDB-lite"/>
    </source>
</evidence>
<dbReference type="Pfam" id="PF03591">
    <property type="entry name" value="AzlC"/>
    <property type="match status" value="1"/>
</dbReference>
<dbReference type="InterPro" id="IPR011606">
    <property type="entry name" value="Brnchd-chn_aa_trnsp_permease"/>
</dbReference>
<feature type="region of interest" description="Disordered" evidence="8">
    <location>
        <begin position="238"/>
        <end position="281"/>
    </location>
</feature>
<keyword evidence="3" id="KW-0813">Transport</keyword>
<accession>A0ABU4MNH6</accession>
<evidence type="ECO:0000256" key="2">
    <source>
        <dbReference type="ARBA" id="ARBA00010735"/>
    </source>
</evidence>
<dbReference type="Proteomes" id="UP001282474">
    <property type="component" value="Unassembled WGS sequence"/>
</dbReference>
<sequence length="281" mass="28716">MTEQTGLAETQDDGGGTKTDRAVVRDALGVGVAVGLSGFAFGVTSAGSGLSLLQTCALSLLVFTGASQFALVGALAAGGNPFTAAAGAFFLGVRNAFYGLRLSQVLALPRAVRPFAAQWVIDETTAVALAQPTRRAARIGFTVTGLSLYVLWNLTTLLGALGAEALGDTDAWGLDAAGPAVFLALLAPMLKATGERAVAGIAVVLGLGLLPVLPAGVPVLVAATAAPIVLWAEGRRRRTDVPKSDVPKSDVPRGEARGEGGDEQRARAEDGRRDDRQGDAR</sequence>
<dbReference type="RefSeq" id="WP_193381295.1">
    <property type="nucleotide sequence ID" value="NZ_JABXWF010000015.1"/>
</dbReference>
<proteinExistence type="inferred from homology"/>
<comment type="subcellular location">
    <subcellularLocation>
        <location evidence="1">Cell membrane</location>
        <topology evidence="1">Multi-pass membrane protein</topology>
    </subcellularLocation>
</comment>
<evidence type="ECO:0000256" key="9">
    <source>
        <dbReference type="SAM" id="Phobius"/>
    </source>
</evidence>
<evidence type="ECO:0000256" key="7">
    <source>
        <dbReference type="ARBA" id="ARBA00023136"/>
    </source>
</evidence>
<dbReference type="EMBL" id="JARAWJ010000011">
    <property type="protein sequence ID" value="MDX3038741.1"/>
    <property type="molecule type" value="Genomic_DNA"/>
</dbReference>
<name>A0ABU4MNH6_9ACTN</name>
<keyword evidence="7 9" id="KW-0472">Membrane</keyword>